<accession>A0AAN8ZSQ7</accession>
<dbReference type="Proteomes" id="UP001381693">
    <property type="component" value="Unassembled WGS sequence"/>
</dbReference>
<name>A0AAN8ZSQ7_HALRR</name>
<dbReference type="SUPFAM" id="SSF47616">
    <property type="entry name" value="GST C-terminal domain-like"/>
    <property type="match status" value="1"/>
</dbReference>
<dbReference type="EMBL" id="JAXCGZ010023173">
    <property type="protein sequence ID" value="KAK7015922.1"/>
    <property type="molecule type" value="Genomic_DNA"/>
</dbReference>
<organism evidence="1 2">
    <name type="scientific">Halocaridina rubra</name>
    <name type="common">Hawaiian red shrimp</name>
    <dbReference type="NCBI Taxonomy" id="373956"/>
    <lineage>
        <taxon>Eukaryota</taxon>
        <taxon>Metazoa</taxon>
        <taxon>Ecdysozoa</taxon>
        <taxon>Arthropoda</taxon>
        <taxon>Crustacea</taxon>
        <taxon>Multicrustacea</taxon>
        <taxon>Malacostraca</taxon>
        <taxon>Eumalacostraca</taxon>
        <taxon>Eucarida</taxon>
        <taxon>Decapoda</taxon>
        <taxon>Pleocyemata</taxon>
        <taxon>Caridea</taxon>
        <taxon>Atyoidea</taxon>
        <taxon>Atyidae</taxon>
        <taxon>Halocaridina</taxon>
    </lineage>
</organism>
<sequence length="108" mass="12134">MERKELPVLDAHLSHYSYVGGYQPTDADTAVLASGHIPLSPPTSLPNLRRWAKHMASFSSSESNSFSKLSPDIQVDEQLSDLIKNNVKMDHDKKNNGILQVCLYFNIY</sequence>
<evidence type="ECO:0000313" key="1">
    <source>
        <dbReference type="EMBL" id="KAK7015922.1"/>
    </source>
</evidence>
<evidence type="ECO:0000313" key="2">
    <source>
        <dbReference type="Proteomes" id="UP001381693"/>
    </source>
</evidence>
<dbReference type="InterPro" id="IPR036282">
    <property type="entry name" value="Glutathione-S-Trfase_C_sf"/>
</dbReference>
<comment type="caution">
    <text evidence="1">The sequence shown here is derived from an EMBL/GenBank/DDBJ whole genome shotgun (WGS) entry which is preliminary data.</text>
</comment>
<keyword evidence="2" id="KW-1185">Reference proteome</keyword>
<dbReference type="AlphaFoldDB" id="A0AAN8ZSQ7"/>
<reference evidence="1 2" key="1">
    <citation type="submission" date="2023-11" db="EMBL/GenBank/DDBJ databases">
        <title>Halocaridina rubra genome assembly.</title>
        <authorList>
            <person name="Smith C."/>
        </authorList>
    </citation>
    <scope>NUCLEOTIDE SEQUENCE [LARGE SCALE GENOMIC DNA]</scope>
    <source>
        <strain evidence="1">EP-1</strain>
        <tissue evidence="1">Whole</tissue>
    </source>
</reference>
<protein>
    <submittedName>
        <fullName evidence="1">Uncharacterized protein</fullName>
    </submittedName>
</protein>
<gene>
    <name evidence="1" type="ORF">SK128_000875</name>
</gene>
<proteinExistence type="predicted"/>